<dbReference type="SUPFAM" id="SSF56349">
    <property type="entry name" value="DNA breaking-rejoining enzymes"/>
    <property type="match status" value="1"/>
</dbReference>
<gene>
    <name evidence="2" type="ORF">BSZ19_21500</name>
</gene>
<dbReference type="Gene3D" id="1.10.443.10">
    <property type="entry name" value="Intergrase catalytic core"/>
    <property type="match status" value="1"/>
</dbReference>
<dbReference type="GO" id="GO:0006310">
    <property type="term" value="P:DNA recombination"/>
    <property type="evidence" value="ECO:0007669"/>
    <property type="project" value="UniProtKB-KW"/>
</dbReference>
<evidence type="ECO:0000313" key="3">
    <source>
        <dbReference type="Proteomes" id="UP000193335"/>
    </source>
</evidence>
<reference evidence="2 3" key="1">
    <citation type="submission" date="2017-03" db="EMBL/GenBank/DDBJ databases">
        <title>Whole genome sequences of fourteen strains of Bradyrhizobium canariense and one strain of Bradyrhizobium japonicum isolated from Lupinus (Papilionoideae: Genisteae) species in Algeria.</title>
        <authorList>
            <person name="Crovadore J."/>
            <person name="Chekireb D."/>
            <person name="Brachmann A."/>
            <person name="Chablais R."/>
            <person name="Cochard B."/>
            <person name="Lefort F."/>
        </authorList>
    </citation>
    <scope>NUCLEOTIDE SEQUENCE [LARGE SCALE GENOMIC DNA]</scope>
    <source>
        <strain evidence="2 3">UBMA197</strain>
    </source>
</reference>
<dbReference type="InterPro" id="IPR011010">
    <property type="entry name" value="DNA_brk_join_enz"/>
</dbReference>
<protein>
    <recommendedName>
        <fullName evidence="4">Tyr recombinase domain-containing protein</fullName>
    </recommendedName>
</protein>
<dbReference type="GO" id="GO:0015074">
    <property type="term" value="P:DNA integration"/>
    <property type="evidence" value="ECO:0007669"/>
    <property type="project" value="InterPro"/>
</dbReference>
<keyword evidence="1" id="KW-0233">DNA recombination</keyword>
<evidence type="ECO:0000313" key="2">
    <source>
        <dbReference type="EMBL" id="OSJ31722.1"/>
    </source>
</evidence>
<accession>A0A1Y2JNP6</accession>
<dbReference type="Proteomes" id="UP000193335">
    <property type="component" value="Unassembled WGS sequence"/>
</dbReference>
<proteinExistence type="predicted"/>
<evidence type="ECO:0000256" key="1">
    <source>
        <dbReference type="ARBA" id="ARBA00023172"/>
    </source>
</evidence>
<dbReference type="RefSeq" id="WP_085401588.1">
    <property type="nucleotide sequence ID" value="NZ_NAFL01000254.1"/>
</dbReference>
<comment type="caution">
    <text evidence="2">The sequence shown here is derived from an EMBL/GenBank/DDBJ whole genome shotgun (WGS) entry which is preliminary data.</text>
</comment>
<dbReference type="InterPro" id="IPR013762">
    <property type="entry name" value="Integrase-like_cat_sf"/>
</dbReference>
<dbReference type="EMBL" id="NAFL01000254">
    <property type="protein sequence ID" value="OSJ31722.1"/>
    <property type="molecule type" value="Genomic_DNA"/>
</dbReference>
<name>A0A1Y2JNP6_BRAJP</name>
<organism evidence="2 3">
    <name type="scientific">Bradyrhizobium japonicum</name>
    <dbReference type="NCBI Taxonomy" id="375"/>
    <lineage>
        <taxon>Bacteria</taxon>
        <taxon>Pseudomonadati</taxon>
        <taxon>Pseudomonadota</taxon>
        <taxon>Alphaproteobacteria</taxon>
        <taxon>Hyphomicrobiales</taxon>
        <taxon>Nitrobacteraceae</taxon>
        <taxon>Bradyrhizobium</taxon>
    </lineage>
</organism>
<evidence type="ECO:0008006" key="4">
    <source>
        <dbReference type="Google" id="ProtNLM"/>
    </source>
</evidence>
<dbReference type="AlphaFoldDB" id="A0A1Y2JNP6"/>
<sequence>MADPKFPHVKWRDGRPRSSHGAYARALGFVDADLRHPPYDEKGRPVGAWFNLQEASDFSDKRKSEIEAARRAGKLPKKITIRKRSTIEDLLDDWSKSVEFKALSSASQSSYRKCISAILYRPQSRESAAKMRAEIRAAKLLGVAEPARELEAIATATPTSIGKPELRAFYNYAKSARGHHMALSMIATLSAAFTWGQESVLWRLGPNPREGMEFDHPDGRIVQVAMSEFSAWVAAADAIERPSVGDSFHLALFTGQRQTDRLIMRNEGDVEGRHAFRQSKTGELVDIKEAPQLSARLNALRARIKELKLRLQLDKVPPELVVNEDNGEPYDESTYRHWVSTARAVAIFGFLARDNARQAIVRAERLNAELIKNVDKLFAPFPLDEENKAQRARAVDQRKRALAEWLDAQTARDTNGDETAWRLKPCPALMFVNGAGELDQKHDQDLRDTCVMLLDRAGCDLLTICDITGHSYRSAQTIVKHYRARNAARADFGIDRLELQVRKEGMKS</sequence>
<dbReference type="GO" id="GO:0003677">
    <property type="term" value="F:DNA binding"/>
    <property type="evidence" value="ECO:0007669"/>
    <property type="project" value="InterPro"/>
</dbReference>